<sequence>MPVILGLDIATVTGFALYDTDASLSSIKTGLIKAEGNDAEQKAASIAMQMVKLITSTKDSEGRIGIDFIALEQPMRNVVSFKKTRQTLAGPVEENTINPNALQLSSLSGAVVGIIAAYRLPWVTIPSSTWRKHFLGMGRSPGFDRAAWKRVAVERCRALRITVKNADAAEAVGIAMAAEASQEFRYLKVGRAAA</sequence>
<dbReference type="EMBL" id="QJTF01000003">
    <property type="protein sequence ID" value="PYE89615.1"/>
    <property type="molecule type" value="Genomic_DNA"/>
</dbReference>
<evidence type="ECO:0000313" key="1">
    <source>
        <dbReference type="EMBL" id="PYE89615.1"/>
    </source>
</evidence>
<gene>
    <name evidence="1" type="ORF">C7477_103123</name>
</gene>
<dbReference type="Proteomes" id="UP000247454">
    <property type="component" value="Unassembled WGS sequence"/>
</dbReference>
<protein>
    <recommendedName>
        <fullName evidence="3">Holliday junction resolvasome RuvABC endonuclease subunit</fullName>
    </recommendedName>
</protein>
<evidence type="ECO:0000313" key="2">
    <source>
        <dbReference type="Proteomes" id="UP000247454"/>
    </source>
</evidence>
<dbReference type="InterPro" id="IPR012337">
    <property type="entry name" value="RNaseH-like_sf"/>
</dbReference>
<dbReference type="AlphaFoldDB" id="A0A318T5M5"/>
<dbReference type="Gene3D" id="3.30.420.10">
    <property type="entry name" value="Ribonuclease H-like superfamily/Ribonuclease H"/>
    <property type="match status" value="1"/>
</dbReference>
<dbReference type="OrthoDB" id="8221184at2"/>
<keyword evidence="2" id="KW-1185">Reference proteome</keyword>
<proteinExistence type="predicted"/>
<reference evidence="1 2" key="1">
    <citation type="submission" date="2018-06" db="EMBL/GenBank/DDBJ databases">
        <title>Genomic Encyclopedia of Type Strains, Phase III (KMG-III): the genomes of soil and plant-associated and newly described type strains.</title>
        <authorList>
            <person name="Whitman W."/>
        </authorList>
    </citation>
    <scope>NUCLEOTIDE SEQUENCE [LARGE SCALE GENOMIC DNA]</scope>
    <source>
        <strain evidence="1 2">ORS 1419</strain>
    </source>
</reference>
<evidence type="ECO:0008006" key="3">
    <source>
        <dbReference type="Google" id="ProtNLM"/>
    </source>
</evidence>
<dbReference type="InterPro" id="IPR036397">
    <property type="entry name" value="RNaseH_sf"/>
</dbReference>
<accession>A0A318T5M5</accession>
<comment type="caution">
    <text evidence="1">The sequence shown here is derived from an EMBL/GenBank/DDBJ whole genome shotgun (WGS) entry which is preliminary data.</text>
</comment>
<dbReference type="RefSeq" id="WP_110749062.1">
    <property type="nucleotide sequence ID" value="NZ_QJTF01000003.1"/>
</dbReference>
<dbReference type="GO" id="GO:0003676">
    <property type="term" value="F:nucleic acid binding"/>
    <property type="evidence" value="ECO:0007669"/>
    <property type="project" value="InterPro"/>
</dbReference>
<organism evidence="1 2">
    <name type="scientific">Phyllobacterium leguminum</name>
    <dbReference type="NCBI Taxonomy" id="314237"/>
    <lineage>
        <taxon>Bacteria</taxon>
        <taxon>Pseudomonadati</taxon>
        <taxon>Pseudomonadota</taxon>
        <taxon>Alphaproteobacteria</taxon>
        <taxon>Hyphomicrobiales</taxon>
        <taxon>Phyllobacteriaceae</taxon>
        <taxon>Phyllobacterium</taxon>
    </lineage>
</organism>
<dbReference type="SUPFAM" id="SSF53098">
    <property type="entry name" value="Ribonuclease H-like"/>
    <property type="match status" value="1"/>
</dbReference>
<name>A0A318T5M5_9HYPH</name>